<evidence type="ECO:0000313" key="2">
    <source>
        <dbReference type="Proteomes" id="UP001621713"/>
    </source>
</evidence>
<evidence type="ECO:0000313" key="1">
    <source>
        <dbReference type="EMBL" id="MFK7004816.1"/>
    </source>
</evidence>
<comment type="caution">
    <text evidence="1">The sequence shown here is derived from an EMBL/GenBank/DDBJ whole genome shotgun (WGS) entry which is preliminary data.</text>
</comment>
<sequence>MEILNSLDKEIVYGLSISRLGFSHLSYDKDYNLGLLFKDTKNKIDIITYGFGYDYRKYNPITVCKESFRAGIHFRELDSILYTVLEGRIISKDTPTHSYYINHPITINEILAPNITTDTQHTIVFADSIIKEKELERVVAETDSFINKYYIPFFSEFQSLQDINDKILEKEKWQDWSNYIFGKTYFKAMIILKLTGNEKGYQEFTAMYISRIEEGIKNGRDDLQPYLDDVIRLHQYLESGAYKNLLKE</sequence>
<dbReference type="RefSeq" id="WP_123862025.1">
    <property type="nucleotide sequence ID" value="NZ_CP097867.1"/>
</dbReference>
<dbReference type="Proteomes" id="UP001621713">
    <property type="component" value="Unassembled WGS sequence"/>
</dbReference>
<proteinExistence type="predicted"/>
<name>A0ABW8PKI5_9FLAO</name>
<gene>
    <name evidence="1" type="ORF">V3467_13320</name>
</gene>
<keyword evidence="2" id="KW-1185">Reference proteome</keyword>
<evidence type="ECO:0008006" key="3">
    <source>
        <dbReference type="Google" id="ProtNLM"/>
    </source>
</evidence>
<organism evidence="1 2">
    <name type="scientific">Flavobacterium covae</name>
    <dbReference type="NCBI Taxonomy" id="2906076"/>
    <lineage>
        <taxon>Bacteria</taxon>
        <taxon>Pseudomonadati</taxon>
        <taxon>Bacteroidota</taxon>
        <taxon>Flavobacteriia</taxon>
        <taxon>Flavobacteriales</taxon>
        <taxon>Flavobacteriaceae</taxon>
        <taxon>Flavobacterium</taxon>
    </lineage>
</organism>
<protein>
    <recommendedName>
        <fullName evidence="3">DUF4304 domain-containing protein</fullName>
    </recommendedName>
</protein>
<dbReference type="EMBL" id="JAZHOJ010000047">
    <property type="protein sequence ID" value="MFK7004816.1"/>
    <property type="molecule type" value="Genomic_DNA"/>
</dbReference>
<accession>A0ABW8PKI5</accession>
<reference evidence="1 2" key="1">
    <citation type="submission" date="2024-02" db="EMBL/GenBank/DDBJ databases">
        <title>Comparative Genomic Analysis of Flavobacterium Species Causing Columnaris Disease of Freshwater Fish in Thailand: Insights into Virulence and Resistance Mechanisms.</title>
        <authorList>
            <person name="Nguyen D."/>
            <person name="Chokmangmeepisarn P."/>
            <person name="Khianchaikhan K."/>
            <person name="Morishita M."/>
            <person name="Bunnoy A."/>
            <person name="Rodkhum C."/>
        </authorList>
    </citation>
    <scope>NUCLEOTIDE SEQUENCE [LARGE SCALE GENOMIC DNA]</scope>
    <source>
        <strain evidence="1 2">PCBSB2203</strain>
    </source>
</reference>